<dbReference type="VEuPathDB" id="FungiDB:Z518_04179"/>
<dbReference type="Gene3D" id="1.20.1270.60">
    <property type="entry name" value="Arfaptin homology (AH) domain/BAR domain"/>
    <property type="match status" value="1"/>
</dbReference>
<evidence type="ECO:0000313" key="7">
    <source>
        <dbReference type="Proteomes" id="UP000053617"/>
    </source>
</evidence>
<feature type="compositionally biased region" description="Low complexity" evidence="3">
    <location>
        <begin position="492"/>
        <end position="504"/>
    </location>
</feature>
<dbReference type="SUPFAM" id="SSF48350">
    <property type="entry name" value="GTPase activation domain, GAP"/>
    <property type="match status" value="1"/>
</dbReference>
<dbReference type="Proteomes" id="UP000053617">
    <property type="component" value="Unassembled WGS sequence"/>
</dbReference>
<dbReference type="FunFam" id="1.20.1270.60:FF:000063">
    <property type="entry name" value="Rho GTPase activator"/>
    <property type="match status" value="1"/>
</dbReference>
<organism evidence="6 7">
    <name type="scientific">Rhinocladiella mackenziei CBS 650.93</name>
    <dbReference type="NCBI Taxonomy" id="1442369"/>
    <lineage>
        <taxon>Eukaryota</taxon>
        <taxon>Fungi</taxon>
        <taxon>Dikarya</taxon>
        <taxon>Ascomycota</taxon>
        <taxon>Pezizomycotina</taxon>
        <taxon>Eurotiomycetes</taxon>
        <taxon>Chaetothyriomycetidae</taxon>
        <taxon>Chaetothyriales</taxon>
        <taxon>Herpotrichiellaceae</taxon>
        <taxon>Rhinocladiella</taxon>
    </lineage>
</organism>
<feature type="compositionally biased region" description="Low complexity" evidence="3">
    <location>
        <begin position="569"/>
        <end position="588"/>
    </location>
</feature>
<dbReference type="STRING" id="1442369.A0A0D2IKG5"/>
<feature type="compositionally biased region" description="Polar residues" evidence="3">
    <location>
        <begin position="335"/>
        <end position="346"/>
    </location>
</feature>
<dbReference type="SMART" id="SM00324">
    <property type="entry name" value="RhoGAP"/>
    <property type="match status" value="1"/>
</dbReference>
<dbReference type="InterPro" id="IPR008936">
    <property type="entry name" value="Rho_GTPase_activation_prot"/>
</dbReference>
<dbReference type="PANTHER" id="PTHR23176:SF136">
    <property type="entry name" value="RHO GTPASE ACTIVATOR (RGD1)"/>
    <property type="match status" value="1"/>
</dbReference>
<dbReference type="GO" id="GO:0007165">
    <property type="term" value="P:signal transduction"/>
    <property type="evidence" value="ECO:0007669"/>
    <property type="project" value="InterPro"/>
</dbReference>
<dbReference type="Pfam" id="PF00611">
    <property type="entry name" value="FCH"/>
    <property type="match status" value="1"/>
</dbReference>
<evidence type="ECO:0000259" key="5">
    <source>
        <dbReference type="PROSITE" id="PS51741"/>
    </source>
</evidence>
<dbReference type="SUPFAM" id="SSF103657">
    <property type="entry name" value="BAR/IMD domain-like"/>
    <property type="match status" value="1"/>
</dbReference>
<dbReference type="GO" id="GO:0005096">
    <property type="term" value="F:GTPase activator activity"/>
    <property type="evidence" value="ECO:0007669"/>
    <property type="project" value="UniProtKB-KW"/>
</dbReference>
<dbReference type="InterPro" id="IPR050729">
    <property type="entry name" value="Rho-GAP"/>
</dbReference>
<feature type="region of interest" description="Disordered" evidence="3">
    <location>
        <begin position="331"/>
        <end position="643"/>
    </location>
</feature>
<dbReference type="PANTHER" id="PTHR23176">
    <property type="entry name" value="RHO/RAC/CDC GTPASE-ACTIVATING PROTEIN"/>
    <property type="match status" value="1"/>
</dbReference>
<dbReference type="InterPro" id="IPR001060">
    <property type="entry name" value="FCH_dom"/>
</dbReference>
<keyword evidence="2" id="KW-0175">Coiled coil</keyword>
<dbReference type="GeneID" id="25292250"/>
<evidence type="ECO:0000256" key="3">
    <source>
        <dbReference type="SAM" id="MobiDB-lite"/>
    </source>
</evidence>
<dbReference type="AlphaFoldDB" id="A0A0D2IKG5"/>
<dbReference type="GO" id="GO:0005938">
    <property type="term" value="C:cell cortex"/>
    <property type="evidence" value="ECO:0007669"/>
    <property type="project" value="UniProtKB-ARBA"/>
</dbReference>
<feature type="domain" description="F-BAR" evidence="5">
    <location>
        <begin position="31"/>
        <end position="312"/>
    </location>
</feature>
<evidence type="ECO:0000256" key="1">
    <source>
        <dbReference type="ARBA" id="ARBA00022468"/>
    </source>
</evidence>
<feature type="compositionally biased region" description="Polar residues" evidence="3">
    <location>
        <begin position="10"/>
        <end position="20"/>
    </location>
</feature>
<feature type="compositionally biased region" description="Low complexity" evidence="3">
    <location>
        <begin position="624"/>
        <end position="637"/>
    </location>
</feature>
<keyword evidence="7" id="KW-1185">Reference proteome</keyword>
<evidence type="ECO:0008006" key="8">
    <source>
        <dbReference type="Google" id="ProtNLM"/>
    </source>
</evidence>
<keyword evidence="1" id="KW-0343">GTPase activation</keyword>
<dbReference type="Gene3D" id="1.10.555.10">
    <property type="entry name" value="Rho GTPase activation protein"/>
    <property type="match status" value="1"/>
</dbReference>
<dbReference type="OrthoDB" id="437889at2759"/>
<feature type="compositionally biased region" description="Low complexity" evidence="3">
    <location>
        <begin position="475"/>
        <end position="484"/>
    </location>
</feature>
<feature type="domain" description="Rho-GAP" evidence="4">
    <location>
        <begin position="648"/>
        <end position="847"/>
    </location>
</feature>
<dbReference type="CDD" id="cd07652">
    <property type="entry name" value="F-BAR_Rgd1"/>
    <property type="match status" value="1"/>
</dbReference>
<protein>
    <recommendedName>
        <fullName evidence="8">RhoGAP-domain-containing protein</fullName>
    </recommendedName>
</protein>
<dbReference type="PROSITE" id="PS50238">
    <property type="entry name" value="RHOGAP"/>
    <property type="match status" value="1"/>
</dbReference>
<dbReference type="Pfam" id="PF00620">
    <property type="entry name" value="RhoGAP"/>
    <property type="match status" value="1"/>
</dbReference>
<dbReference type="EMBL" id="KN847477">
    <property type="protein sequence ID" value="KIX06204.1"/>
    <property type="molecule type" value="Genomic_DNA"/>
</dbReference>
<dbReference type="SMART" id="SM00055">
    <property type="entry name" value="FCH"/>
    <property type="match status" value="1"/>
</dbReference>
<feature type="compositionally biased region" description="Polar residues" evidence="3">
    <location>
        <begin position="387"/>
        <end position="401"/>
    </location>
</feature>
<name>A0A0D2IKG5_9EURO</name>
<dbReference type="InterPro" id="IPR031160">
    <property type="entry name" value="F_BAR_dom"/>
</dbReference>
<proteinExistence type="predicted"/>
<gene>
    <name evidence="6" type="ORF">Z518_04179</name>
</gene>
<dbReference type="RefSeq" id="XP_013273340.1">
    <property type="nucleotide sequence ID" value="XM_013417886.1"/>
</dbReference>
<evidence type="ECO:0000313" key="6">
    <source>
        <dbReference type="EMBL" id="KIX06204.1"/>
    </source>
</evidence>
<feature type="region of interest" description="Disordered" evidence="3">
    <location>
        <begin position="1"/>
        <end position="35"/>
    </location>
</feature>
<dbReference type="InterPro" id="IPR027267">
    <property type="entry name" value="AH/BAR_dom_sf"/>
</dbReference>
<accession>A0A0D2IKG5</accession>
<dbReference type="HOGENOM" id="CLU_010730_3_0_1"/>
<dbReference type="InterPro" id="IPR000198">
    <property type="entry name" value="RhoGAP_dom"/>
</dbReference>
<dbReference type="PROSITE" id="PS51741">
    <property type="entry name" value="F_BAR"/>
    <property type="match status" value="1"/>
</dbReference>
<evidence type="ECO:0000259" key="4">
    <source>
        <dbReference type="PROSITE" id="PS50238"/>
    </source>
</evidence>
<evidence type="ECO:0000256" key="2">
    <source>
        <dbReference type="PROSITE-ProRule" id="PRU01077"/>
    </source>
</evidence>
<reference evidence="6 7" key="1">
    <citation type="submission" date="2015-01" db="EMBL/GenBank/DDBJ databases">
        <title>The Genome Sequence of Rhinocladiella mackenzie CBS 650.93.</title>
        <authorList>
            <consortium name="The Broad Institute Genomics Platform"/>
            <person name="Cuomo C."/>
            <person name="de Hoog S."/>
            <person name="Gorbushina A."/>
            <person name="Stielow B."/>
            <person name="Teixiera M."/>
            <person name="Abouelleil A."/>
            <person name="Chapman S.B."/>
            <person name="Priest M."/>
            <person name="Young S.K."/>
            <person name="Wortman J."/>
            <person name="Nusbaum C."/>
            <person name="Birren B."/>
        </authorList>
    </citation>
    <scope>NUCLEOTIDE SEQUENCE [LARGE SCALE GENOMIC DNA]</scope>
    <source>
        <strain evidence="6 7">CBS 650.93</strain>
    </source>
</reference>
<sequence length="851" mass="91026">MATAVGASGPGTSQENGSSPTPVPPADGPSEEYDPANRERIQRVLSSDIGITTLLNRLKQSISSTRDFAAFLKERSIIEEKHAQGLKRLSRTTHDVIRRPENRQGSFAQNYEEITKTHDRMADHGIQYANMLYAMSEELHELSANSERGRKHWKQTGLNAEKRVQDAEAAMEKAKYKYNSLAEQYDRARTGERLSGKFGLKGPKSAAQYEEDLSRKLEVADSDYTSKAQVAQTQQQELLTAYRPQTVHALQELIKETDAGLSLQVQKFAALSEKLLLGYGLSITPLKSQSPASGPSPKSLREIASSINNDRDFVEYVLSFSNNAGTRADEIQYEQHPSSSPKQQPLSRPPQPYDSGPSDPYAQDYGPNQGPQMSAVNPYPGEEYRAPSSQPQYPTGNQGQAPNYGPSKQQPPPSHQKDYGSGAPQRPSQTGGASGAPQLPQIGSFEGDQIVGQTASIVSPIGPAAPRPQNVAASQPQNAAVPRPQNAPAPQPQNAAARPQNTAPFQPQNAAPRPPQMGMGQGPGTPGEPRPAGTGPPQASQGPGPQPGMPLQGPGPRMGGPGPQGELRSTGTGPPQAGQGSGSQQGRPPQGPGPRMGGPGPMQGPPHGPQSGAPHPQHPGHGGSVSSIPGRGPGVQRPGPPVRPVFGVSLDDLFQREGSAVPIIVLQCINAVDSYGLDVEGIYRTSGSAHHIMELRQQFDHDASAVDFRNTAAFFNDIASVTTLLKHFLRDLPDPLLTSAQYQDFIQAAKLDEESVRRDSIHALVNALPDPNYATLRALALHLHRVAQHSDKNKMTNSNLAIVFAPTLMGQHASTNGHSGGGGVDIADAGWQAKVVETIFNNTFQIFDEDE</sequence>
<feature type="compositionally biased region" description="Low complexity" evidence="3">
    <location>
        <begin position="531"/>
        <end position="555"/>
    </location>
</feature>